<feature type="region of interest" description="Disordered" evidence="1">
    <location>
        <begin position="144"/>
        <end position="183"/>
    </location>
</feature>
<proteinExistence type="predicted"/>
<dbReference type="Proteomes" id="UP001190700">
    <property type="component" value="Unassembled WGS sequence"/>
</dbReference>
<protein>
    <submittedName>
        <fullName evidence="2">Uncharacterized protein</fullName>
    </submittedName>
</protein>
<organism evidence="2 3">
    <name type="scientific">Cymbomonas tetramitiformis</name>
    <dbReference type="NCBI Taxonomy" id="36881"/>
    <lineage>
        <taxon>Eukaryota</taxon>
        <taxon>Viridiplantae</taxon>
        <taxon>Chlorophyta</taxon>
        <taxon>Pyramimonadophyceae</taxon>
        <taxon>Pyramimonadales</taxon>
        <taxon>Pyramimonadaceae</taxon>
        <taxon>Cymbomonas</taxon>
    </lineage>
</organism>
<accession>A0AAE0LK87</accession>
<dbReference type="EMBL" id="LGRX02000647">
    <property type="protein sequence ID" value="KAK3287930.1"/>
    <property type="molecule type" value="Genomic_DNA"/>
</dbReference>
<reference evidence="2 3" key="1">
    <citation type="journal article" date="2015" name="Genome Biol. Evol.">
        <title>Comparative Genomics of a Bacterivorous Green Alga Reveals Evolutionary Causalities and Consequences of Phago-Mixotrophic Mode of Nutrition.</title>
        <authorList>
            <person name="Burns J.A."/>
            <person name="Paasch A."/>
            <person name="Narechania A."/>
            <person name="Kim E."/>
        </authorList>
    </citation>
    <scope>NUCLEOTIDE SEQUENCE [LARGE SCALE GENOMIC DNA]</scope>
    <source>
        <strain evidence="2 3">PLY_AMNH</strain>
    </source>
</reference>
<dbReference type="AlphaFoldDB" id="A0AAE0LK87"/>
<name>A0AAE0LK87_9CHLO</name>
<evidence type="ECO:0000256" key="1">
    <source>
        <dbReference type="SAM" id="MobiDB-lite"/>
    </source>
</evidence>
<evidence type="ECO:0000313" key="3">
    <source>
        <dbReference type="Proteomes" id="UP001190700"/>
    </source>
</evidence>
<sequence>LAITAPTPSNYTHVKSRVKLEPLTSVLMLQQPSKNDQRSPCKKLPVHPTVFDAKFAEEQFVHIPAEGSDEDMPALLNISAGPRPSIRRRRLESEPLPSDFLESCASTSLTPEPSNTLLSLDPGSLRSLRECRSMPNLPTLHKITLNNEDLPSEGKQPKEHWKPKPLGGQGIKNTRRPLPQHNR</sequence>
<evidence type="ECO:0000313" key="2">
    <source>
        <dbReference type="EMBL" id="KAK3287930.1"/>
    </source>
</evidence>
<gene>
    <name evidence="2" type="ORF">CYMTET_4568</name>
</gene>
<feature type="non-terminal residue" evidence="2">
    <location>
        <position position="1"/>
    </location>
</feature>
<comment type="caution">
    <text evidence="2">The sequence shown here is derived from an EMBL/GenBank/DDBJ whole genome shotgun (WGS) entry which is preliminary data.</text>
</comment>
<keyword evidence="3" id="KW-1185">Reference proteome</keyword>